<gene>
    <name evidence="3" type="ORF">C493_22241</name>
</gene>
<dbReference type="Proteomes" id="UP000011602">
    <property type="component" value="Unassembled WGS sequence"/>
</dbReference>
<feature type="transmembrane region" description="Helical" evidence="2">
    <location>
        <begin position="231"/>
        <end position="250"/>
    </location>
</feature>
<evidence type="ECO:0000313" key="4">
    <source>
        <dbReference type="Proteomes" id="UP000011602"/>
    </source>
</evidence>
<protein>
    <submittedName>
        <fullName evidence="3">Uncharacterized protein</fullName>
    </submittedName>
</protein>
<feature type="transmembrane region" description="Helical" evidence="2">
    <location>
        <begin position="466"/>
        <end position="485"/>
    </location>
</feature>
<proteinExistence type="predicted"/>
<feature type="region of interest" description="Disordered" evidence="1">
    <location>
        <begin position="559"/>
        <end position="601"/>
    </location>
</feature>
<reference evidence="3 4" key="1">
    <citation type="journal article" date="2014" name="PLoS Genet.">
        <title>Phylogenetically driven sequencing of extremely halophilic archaea reveals strategies for static and dynamic osmo-response.</title>
        <authorList>
            <person name="Becker E.A."/>
            <person name="Seitzer P.M."/>
            <person name="Tritt A."/>
            <person name="Larsen D."/>
            <person name="Krusor M."/>
            <person name="Yao A.I."/>
            <person name="Wu D."/>
            <person name="Madern D."/>
            <person name="Eisen J.A."/>
            <person name="Darling A.E."/>
            <person name="Facciotti M.T."/>
        </authorList>
    </citation>
    <scope>NUCLEOTIDE SEQUENCE [LARGE SCALE GENOMIC DNA]</scope>
    <source>
        <strain evidence="3 4">JCM 12255</strain>
    </source>
</reference>
<feature type="compositionally biased region" description="Acidic residues" evidence="1">
    <location>
        <begin position="569"/>
        <end position="580"/>
    </location>
</feature>
<feature type="region of interest" description="Disordered" evidence="1">
    <location>
        <begin position="30"/>
        <end position="50"/>
    </location>
</feature>
<keyword evidence="2" id="KW-1133">Transmembrane helix</keyword>
<feature type="transmembrane region" description="Helical" evidence="2">
    <location>
        <begin position="295"/>
        <end position="315"/>
    </location>
</feature>
<keyword evidence="2" id="KW-0472">Membrane</keyword>
<accession>L9WEG2</accession>
<dbReference type="STRING" id="1227499.C493_22241"/>
<comment type="caution">
    <text evidence="3">The sequence shown here is derived from an EMBL/GenBank/DDBJ whole genome shotgun (WGS) entry which is preliminary data.</text>
</comment>
<feature type="transmembrane region" description="Helical" evidence="2">
    <location>
        <begin position="270"/>
        <end position="289"/>
    </location>
</feature>
<name>L9WEG2_9EURY</name>
<sequence>MSRRLASVALALLLVTSAVAIAAVGGAVAAESENTSANETEPVNESVDGLEDVDDRDADRLTIDDLERGGDLVPGADPSMRWLSDQGSVYVDYPSADPLAPSAEEWEVQNVLGPGATVERDELTLNAERPRDAGSEEYRLVVVHWDRGSVMEDGERIEYAENRDVNNHSIAFDGPRDRVTIDLPNTDGESREVTMWLETEDGDPVDGARWTFTHQSAPYTVDAGIDTMGDLLAWGALVFVAPLALGIPVAVKGANGVLSQTGKGPMLPGVIYGALAVAGMFLVAVWGWRTALTAIVHRPLLFSAGLVVLAFWAVLEGGGHDTIRALFVRDELAEATSPSGEDVHDTVYEDMSDRRLVRTETEGEYVLVESGIRPFLARWFGVAPTLDVSELSTQIDVRKGKWDKGFVADPNSERALEYERPRLTLDLTKETDESGWLGTLSSIRWNVFAWSLAGGLFGWMLGPALLGLSTAVAIAGLLLGFLIPATGVKEGTVEFDAAPVHYTQARQVLAGSCKEYADAATIDELEKIAWSERSRTAIDARAVQSEMDQTVTEAMIEDELGLSGMFDAESNDDEPEEQTEQQDRQSRGDETDETAMVPADD</sequence>
<evidence type="ECO:0000313" key="3">
    <source>
        <dbReference type="EMBL" id="ELY47742.1"/>
    </source>
</evidence>
<feature type="compositionally biased region" description="Polar residues" evidence="1">
    <location>
        <begin position="32"/>
        <end position="43"/>
    </location>
</feature>
<keyword evidence="4" id="KW-1185">Reference proteome</keyword>
<dbReference type="eggNOG" id="ENOG502N5BH">
    <property type="taxonomic scope" value="Archaea"/>
</dbReference>
<keyword evidence="2" id="KW-0812">Transmembrane</keyword>
<dbReference type="RefSeq" id="WP_007261690.1">
    <property type="nucleotide sequence ID" value="NZ_AOHZ01000119.1"/>
</dbReference>
<evidence type="ECO:0000256" key="2">
    <source>
        <dbReference type="SAM" id="Phobius"/>
    </source>
</evidence>
<evidence type="ECO:0000256" key="1">
    <source>
        <dbReference type="SAM" id="MobiDB-lite"/>
    </source>
</evidence>
<dbReference type="AlphaFoldDB" id="L9WEG2"/>
<organism evidence="3 4">
    <name type="scientific">Natronolimnohabitans innermongolicus JCM 12255</name>
    <dbReference type="NCBI Taxonomy" id="1227499"/>
    <lineage>
        <taxon>Archaea</taxon>
        <taxon>Methanobacteriati</taxon>
        <taxon>Methanobacteriota</taxon>
        <taxon>Stenosarchaea group</taxon>
        <taxon>Halobacteria</taxon>
        <taxon>Halobacteriales</taxon>
        <taxon>Natrialbaceae</taxon>
        <taxon>Natronolimnohabitans</taxon>
    </lineage>
</organism>
<dbReference type="EMBL" id="AOHZ01000119">
    <property type="protein sequence ID" value="ELY47742.1"/>
    <property type="molecule type" value="Genomic_DNA"/>
</dbReference>
<dbReference type="OrthoDB" id="220795at2157"/>